<dbReference type="RefSeq" id="WP_168961118.1">
    <property type="nucleotide sequence ID" value="NZ_JABAEW010000001.1"/>
</dbReference>
<comment type="caution">
    <text evidence="2">The sequence shown here is derived from an EMBL/GenBank/DDBJ whole genome shotgun (WGS) entry which is preliminary data.</text>
</comment>
<name>A0A848AM30_9BACT</name>
<evidence type="ECO:0000313" key="2">
    <source>
        <dbReference type="EMBL" id="NMD84994.1"/>
    </source>
</evidence>
<feature type="coiled-coil region" evidence="1">
    <location>
        <begin position="170"/>
        <end position="197"/>
    </location>
</feature>
<accession>A0A848AM30</accession>
<dbReference type="Proteomes" id="UP000576225">
    <property type="component" value="Unassembled WGS sequence"/>
</dbReference>
<organism evidence="2 3">
    <name type="scientific">Victivallis vadensis</name>
    <dbReference type="NCBI Taxonomy" id="172901"/>
    <lineage>
        <taxon>Bacteria</taxon>
        <taxon>Pseudomonadati</taxon>
        <taxon>Lentisphaerota</taxon>
        <taxon>Lentisphaeria</taxon>
        <taxon>Victivallales</taxon>
        <taxon>Victivallaceae</taxon>
        <taxon>Victivallis</taxon>
    </lineage>
</organism>
<evidence type="ECO:0000256" key="1">
    <source>
        <dbReference type="SAM" id="Coils"/>
    </source>
</evidence>
<dbReference type="EMBL" id="JABAEW010000001">
    <property type="protein sequence ID" value="NMD84994.1"/>
    <property type="molecule type" value="Genomic_DNA"/>
</dbReference>
<sequence>MQRKIIFTLNSGVLLLLTCAGCKSKEIPPPAEFINVPVYVAARTISADDQAKIRSAPVLRAYAVGRYVDPNCRSVMHEQHTVYREEQAPRWNLIPQPDADPVLMAQRNRRERYADALAGQITLATHDMRETREMVRKIQESQNSRKRKAEELTAMIDELGKRYGVVSDNLLKSSEYINKLEAELQNLQKEVELLKLQLRRKGN</sequence>
<protein>
    <submittedName>
        <fullName evidence="2">Uncharacterized protein</fullName>
    </submittedName>
</protein>
<keyword evidence="1" id="KW-0175">Coiled coil</keyword>
<dbReference type="AlphaFoldDB" id="A0A848AM30"/>
<proteinExistence type="predicted"/>
<reference evidence="2 3" key="1">
    <citation type="submission" date="2020-04" db="EMBL/GenBank/DDBJ databases">
        <authorList>
            <person name="Hitch T.C.A."/>
            <person name="Wylensek D."/>
            <person name="Clavel T."/>
        </authorList>
    </citation>
    <scope>NUCLEOTIDE SEQUENCE [LARGE SCALE GENOMIC DNA]</scope>
    <source>
        <strain evidence="2 3">COR2-253-APC-1A</strain>
    </source>
</reference>
<evidence type="ECO:0000313" key="3">
    <source>
        <dbReference type="Proteomes" id="UP000576225"/>
    </source>
</evidence>
<gene>
    <name evidence="2" type="ORF">HF882_00190</name>
</gene>